<feature type="transmembrane region" description="Helical" evidence="7">
    <location>
        <begin position="150"/>
        <end position="175"/>
    </location>
</feature>
<feature type="transmembrane region" description="Helical" evidence="7">
    <location>
        <begin position="254"/>
        <end position="275"/>
    </location>
</feature>
<dbReference type="PANTHER" id="PTHR30213:SF1">
    <property type="entry name" value="INNER MEMBRANE PROTEIN YHJD"/>
    <property type="match status" value="1"/>
</dbReference>
<feature type="transmembrane region" description="Helical" evidence="7">
    <location>
        <begin position="99"/>
        <end position="119"/>
    </location>
</feature>
<comment type="subcellular location">
    <subcellularLocation>
        <location evidence="1">Cell membrane</location>
        <topology evidence="1">Multi-pass membrane protein</topology>
    </subcellularLocation>
</comment>
<dbReference type="GO" id="GO:0005886">
    <property type="term" value="C:plasma membrane"/>
    <property type="evidence" value="ECO:0007669"/>
    <property type="project" value="UniProtKB-SubCell"/>
</dbReference>
<dbReference type="PIRSF" id="PIRSF035875">
    <property type="entry name" value="RNase_BN"/>
    <property type="match status" value="1"/>
</dbReference>
<keyword evidence="3 7" id="KW-0812">Transmembrane</keyword>
<evidence type="ECO:0000313" key="9">
    <source>
        <dbReference type="Proteomes" id="UP000240572"/>
    </source>
</evidence>
<dbReference type="PANTHER" id="PTHR30213">
    <property type="entry name" value="INNER MEMBRANE PROTEIN YHJD"/>
    <property type="match status" value="1"/>
</dbReference>
<evidence type="ECO:0000256" key="3">
    <source>
        <dbReference type="ARBA" id="ARBA00022692"/>
    </source>
</evidence>
<evidence type="ECO:0000256" key="1">
    <source>
        <dbReference type="ARBA" id="ARBA00004651"/>
    </source>
</evidence>
<feature type="transmembrane region" description="Helical" evidence="7">
    <location>
        <begin position="181"/>
        <end position="210"/>
    </location>
</feature>
<dbReference type="EMBL" id="PYGD01000011">
    <property type="protein sequence ID" value="PSK89489.1"/>
    <property type="molecule type" value="Genomic_DNA"/>
</dbReference>
<dbReference type="RefSeq" id="WP_106524852.1">
    <property type="nucleotide sequence ID" value="NZ_PYGD01000011.1"/>
</dbReference>
<gene>
    <name evidence="8" type="ORF">B0I18_11143</name>
</gene>
<evidence type="ECO:0000256" key="4">
    <source>
        <dbReference type="ARBA" id="ARBA00022989"/>
    </source>
</evidence>
<dbReference type="OrthoDB" id="9797028at2"/>
<feature type="region of interest" description="Disordered" evidence="6">
    <location>
        <begin position="307"/>
        <end position="330"/>
    </location>
</feature>
<dbReference type="NCBIfam" id="TIGR00765">
    <property type="entry name" value="yihY_not_rbn"/>
    <property type="match status" value="1"/>
</dbReference>
<evidence type="ECO:0000256" key="6">
    <source>
        <dbReference type="SAM" id="MobiDB-lite"/>
    </source>
</evidence>
<proteinExistence type="predicted"/>
<feature type="transmembrane region" description="Helical" evidence="7">
    <location>
        <begin position="222"/>
        <end position="242"/>
    </location>
</feature>
<name>A0A2P8CX16_9BACT</name>
<dbReference type="InterPro" id="IPR017039">
    <property type="entry name" value="Virul_fac_BrkB"/>
</dbReference>
<keyword evidence="5 7" id="KW-0472">Membrane</keyword>
<sequence>MQQTGFKTKLTNIAKVAGGTFTAFMNDKGLKLSASLSYYTVFSLGPLLLLLISLVSIFFGKDAVQGKLFSDINGLIGSNAALQVQDMIKNIELSGKSTLSLVIAVVTLIVGATSVFGEIQDSINMIWKVKAKPKRGWVKLLKDRLLSSSLIISIGFLLVVSLVVNGFILALSAYFTRLFPGMALILVNLLNMALSFLFTTILFGIIFKVLPDVKIGWKDVRAGAFFTALLFLIGRFLIGFYIETTATGSAFGAAGSVIVILVWVYYTAAILYMGAEFTQTYAEFKGSRIRPADYAVHVEQTETLSDVPVLPPQHDFDGEGKTGTGKSDNT</sequence>
<dbReference type="Proteomes" id="UP000240572">
    <property type="component" value="Unassembled WGS sequence"/>
</dbReference>
<protein>
    <submittedName>
        <fullName evidence="8">Membrane protein</fullName>
    </submittedName>
</protein>
<comment type="caution">
    <text evidence="8">The sequence shown here is derived from an EMBL/GenBank/DDBJ whole genome shotgun (WGS) entry which is preliminary data.</text>
</comment>
<reference evidence="8 9" key="1">
    <citation type="submission" date="2018-03" db="EMBL/GenBank/DDBJ databases">
        <title>Genomic Encyclopedia of Type Strains, Phase III (KMG-III): the genomes of soil and plant-associated and newly described type strains.</title>
        <authorList>
            <person name="Whitman W."/>
        </authorList>
    </citation>
    <scope>NUCLEOTIDE SEQUENCE [LARGE SCALE GENOMIC DNA]</scope>
    <source>
        <strain evidence="8 9">CGMCC 1.12700</strain>
    </source>
</reference>
<evidence type="ECO:0000313" key="8">
    <source>
        <dbReference type="EMBL" id="PSK89489.1"/>
    </source>
</evidence>
<keyword evidence="2" id="KW-1003">Cell membrane</keyword>
<keyword evidence="4 7" id="KW-1133">Transmembrane helix</keyword>
<evidence type="ECO:0000256" key="5">
    <source>
        <dbReference type="ARBA" id="ARBA00023136"/>
    </source>
</evidence>
<dbReference type="AlphaFoldDB" id="A0A2P8CX16"/>
<evidence type="ECO:0000256" key="2">
    <source>
        <dbReference type="ARBA" id="ARBA00022475"/>
    </source>
</evidence>
<keyword evidence="9" id="KW-1185">Reference proteome</keyword>
<evidence type="ECO:0000256" key="7">
    <source>
        <dbReference type="SAM" id="Phobius"/>
    </source>
</evidence>
<organism evidence="8 9">
    <name type="scientific">Taibaiella chishuiensis</name>
    <dbReference type="NCBI Taxonomy" id="1434707"/>
    <lineage>
        <taxon>Bacteria</taxon>
        <taxon>Pseudomonadati</taxon>
        <taxon>Bacteroidota</taxon>
        <taxon>Chitinophagia</taxon>
        <taxon>Chitinophagales</taxon>
        <taxon>Chitinophagaceae</taxon>
        <taxon>Taibaiella</taxon>
    </lineage>
</organism>
<accession>A0A2P8CX16</accession>
<feature type="transmembrane region" description="Helical" evidence="7">
    <location>
        <begin position="36"/>
        <end position="59"/>
    </location>
</feature>
<dbReference type="Pfam" id="PF03631">
    <property type="entry name" value="Virul_fac_BrkB"/>
    <property type="match status" value="1"/>
</dbReference>